<dbReference type="EMBL" id="CM055093">
    <property type="protein sequence ID" value="KAJ7564956.1"/>
    <property type="molecule type" value="Genomic_DNA"/>
</dbReference>
<organism evidence="1 2">
    <name type="scientific">Diphasiastrum complanatum</name>
    <name type="common">Issler's clubmoss</name>
    <name type="synonym">Lycopodium complanatum</name>
    <dbReference type="NCBI Taxonomy" id="34168"/>
    <lineage>
        <taxon>Eukaryota</taxon>
        <taxon>Viridiplantae</taxon>
        <taxon>Streptophyta</taxon>
        <taxon>Embryophyta</taxon>
        <taxon>Tracheophyta</taxon>
        <taxon>Lycopodiopsida</taxon>
        <taxon>Lycopodiales</taxon>
        <taxon>Lycopodiaceae</taxon>
        <taxon>Lycopodioideae</taxon>
        <taxon>Diphasiastrum</taxon>
    </lineage>
</organism>
<proteinExistence type="predicted"/>
<evidence type="ECO:0000313" key="2">
    <source>
        <dbReference type="Proteomes" id="UP001162992"/>
    </source>
</evidence>
<gene>
    <name evidence="1" type="ORF">O6H91_02G041200</name>
</gene>
<name>A0ACC2EET6_DIPCM</name>
<sequence length="474" mass="52295">MIRERLHCELLLAMVMAMAMAMVEKTSSSLLLLLLFDLFLSICLFAKLDASVDADNAAVERFRSYLVIPSVHPNPNYAPAVEFLLSQAQDIGLDAQTFEFAENKPVLVLTWKGKNPLLPSVLLNSHMDVVPAEKEKWKHDPFAAVLDEKGDIYARGSQDMKCVGMQYLEAVRRLKAKGFKPLRTLHISFVPEEEVGGVNGAEKFVPSEEFKALNVAVVLDEGLASPNETYRVFNGERSPWWLVIRATGAPGHGSKLYDNSALENLIKSLDLISSYRASQFDLIKEGLAAEGEVVSVNPVFLKAGTPTPTGFVMNVQPSEAEAGFDIRLPPLADPVAFDKLIAEEWAPASRNLSFTFKQKVTVRNKKGLPCLTATDSSNPWWLLLKDSITKAGGSIGQPEIFLAATDARFVRDEGIPAFGFSPMANTPILLHDHNEFLNVREYLKGIDVYCEIIETFSSYGGPDDQSKTSSHTEL</sequence>
<protein>
    <submittedName>
        <fullName evidence="1">Uncharacterized protein</fullName>
    </submittedName>
</protein>
<reference evidence="2" key="1">
    <citation type="journal article" date="2024" name="Proc. Natl. Acad. Sci. U.S.A.">
        <title>Extraordinary preservation of gene collinearity over three hundred million years revealed in homosporous lycophytes.</title>
        <authorList>
            <person name="Li C."/>
            <person name="Wickell D."/>
            <person name="Kuo L.Y."/>
            <person name="Chen X."/>
            <person name="Nie B."/>
            <person name="Liao X."/>
            <person name="Peng D."/>
            <person name="Ji J."/>
            <person name="Jenkins J."/>
            <person name="Williams M."/>
            <person name="Shu S."/>
            <person name="Plott C."/>
            <person name="Barry K."/>
            <person name="Rajasekar S."/>
            <person name="Grimwood J."/>
            <person name="Han X."/>
            <person name="Sun S."/>
            <person name="Hou Z."/>
            <person name="He W."/>
            <person name="Dai G."/>
            <person name="Sun C."/>
            <person name="Schmutz J."/>
            <person name="Leebens-Mack J.H."/>
            <person name="Li F.W."/>
            <person name="Wang L."/>
        </authorList>
    </citation>
    <scope>NUCLEOTIDE SEQUENCE [LARGE SCALE GENOMIC DNA]</scope>
    <source>
        <strain evidence="2">cv. PW_Plant_1</strain>
    </source>
</reference>
<accession>A0ACC2EET6</accession>
<dbReference type="Proteomes" id="UP001162992">
    <property type="component" value="Chromosome 2"/>
</dbReference>
<keyword evidence="2" id="KW-1185">Reference proteome</keyword>
<evidence type="ECO:0000313" key="1">
    <source>
        <dbReference type="EMBL" id="KAJ7564956.1"/>
    </source>
</evidence>
<comment type="caution">
    <text evidence="1">The sequence shown here is derived from an EMBL/GenBank/DDBJ whole genome shotgun (WGS) entry which is preliminary data.</text>
</comment>